<gene>
    <name evidence="2" type="ORF">LshimejAT787_0311770</name>
</gene>
<organism evidence="2 3">
    <name type="scientific">Lyophyllum shimeji</name>
    <name type="common">Hon-shimeji</name>
    <name type="synonym">Tricholoma shimeji</name>
    <dbReference type="NCBI Taxonomy" id="47721"/>
    <lineage>
        <taxon>Eukaryota</taxon>
        <taxon>Fungi</taxon>
        <taxon>Dikarya</taxon>
        <taxon>Basidiomycota</taxon>
        <taxon>Agaricomycotina</taxon>
        <taxon>Agaricomycetes</taxon>
        <taxon>Agaricomycetidae</taxon>
        <taxon>Agaricales</taxon>
        <taxon>Tricholomatineae</taxon>
        <taxon>Lyophyllaceae</taxon>
        <taxon>Lyophyllum</taxon>
    </lineage>
</organism>
<feature type="chain" id="PRO_5040459121" evidence="1">
    <location>
        <begin position="22"/>
        <end position="305"/>
    </location>
</feature>
<dbReference type="PROSITE" id="PS50231">
    <property type="entry name" value="RICIN_B_LECTIN"/>
    <property type="match status" value="1"/>
</dbReference>
<comment type="caution">
    <text evidence="2">The sequence shown here is derived from an EMBL/GenBank/DDBJ whole genome shotgun (WGS) entry which is preliminary data.</text>
</comment>
<evidence type="ECO:0000256" key="1">
    <source>
        <dbReference type="SAM" id="SignalP"/>
    </source>
</evidence>
<dbReference type="Proteomes" id="UP001063166">
    <property type="component" value="Unassembled WGS sequence"/>
</dbReference>
<name>A0A9P3PJ49_LYOSH</name>
<dbReference type="InterPro" id="IPR035992">
    <property type="entry name" value="Ricin_B-like_lectins"/>
</dbReference>
<dbReference type="AlphaFoldDB" id="A0A9P3PJ49"/>
<proteinExistence type="predicted"/>
<dbReference type="OrthoDB" id="6770063at2759"/>
<protein>
    <submittedName>
        <fullName evidence="2">Uncharacterized protein</fullName>
    </submittedName>
</protein>
<keyword evidence="1" id="KW-0732">Signal</keyword>
<accession>A0A9P3PJ49</accession>
<sequence>MLRLPLLTLGLSFAASTGVLADRQYVVKNSCPTTVALFINGEPQGPLAAAGVTIQKTFPNTWSGFIYTDANGGNQNGSGMTRAGFHGDSNYYYIVVDPAYFNVGVRITPLDRVTRGDFCIAASCTDLSCPTAYQQPPTRFPPPTSTPPAAPLFQCPQPDAGYSVECVVVVLQLMNFLSLPAELQIYDCNGTGAQKWQLLSFSTGTRKSGSRERHTAWTRAVVRFLSGSLFLPPASGVRMKIWTCYDNLAAHSWYYTDDNRSSLNNAGTIPARRSMSSPDCRPFVCKRGSVRRTTSTRSGHLPRPE</sequence>
<evidence type="ECO:0000313" key="3">
    <source>
        <dbReference type="Proteomes" id="UP001063166"/>
    </source>
</evidence>
<dbReference type="EMBL" id="BRPK01000003">
    <property type="protein sequence ID" value="GLB36890.1"/>
    <property type="molecule type" value="Genomic_DNA"/>
</dbReference>
<evidence type="ECO:0000313" key="2">
    <source>
        <dbReference type="EMBL" id="GLB36890.1"/>
    </source>
</evidence>
<dbReference type="Gene3D" id="2.80.10.50">
    <property type="match status" value="1"/>
</dbReference>
<keyword evidence="3" id="KW-1185">Reference proteome</keyword>
<feature type="signal peptide" evidence="1">
    <location>
        <begin position="1"/>
        <end position="21"/>
    </location>
</feature>
<dbReference type="SUPFAM" id="SSF50370">
    <property type="entry name" value="Ricin B-like lectins"/>
    <property type="match status" value="1"/>
</dbReference>
<reference evidence="2" key="1">
    <citation type="submission" date="2022-07" db="EMBL/GenBank/DDBJ databases">
        <title>The genome of Lyophyllum shimeji provides insight into the initial evolution of ectomycorrhizal fungal genome.</title>
        <authorList>
            <person name="Kobayashi Y."/>
            <person name="Shibata T."/>
            <person name="Hirakawa H."/>
            <person name="Shigenobu S."/>
            <person name="Nishiyama T."/>
            <person name="Yamada A."/>
            <person name="Hasebe M."/>
            <person name="Kawaguchi M."/>
        </authorList>
    </citation>
    <scope>NUCLEOTIDE SEQUENCE</scope>
    <source>
        <strain evidence="2">AT787</strain>
    </source>
</reference>